<comment type="catalytic activity">
    <reaction evidence="1">
        <text>ATP + protein L-histidine = ADP + protein N-phospho-L-histidine.</text>
        <dbReference type="EC" id="2.7.13.3"/>
    </reaction>
</comment>
<keyword evidence="10 11" id="KW-0472">Membrane</keyword>
<dbReference type="Pfam" id="PF00512">
    <property type="entry name" value="HisKA"/>
    <property type="match status" value="1"/>
</dbReference>
<dbReference type="EC" id="2.7.13.3" evidence="3"/>
<gene>
    <name evidence="13" type="ORF">ALSL_1564</name>
</gene>
<dbReference type="InterPro" id="IPR005467">
    <property type="entry name" value="His_kinase_dom"/>
</dbReference>
<evidence type="ECO:0000313" key="14">
    <source>
        <dbReference type="Proteomes" id="UP000270530"/>
    </source>
</evidence>
<dbReference type="CDD" id="cd00082">
    <property type="entry name" value="HisKA"/>
    <property type="match status" value="1"/>
</dbReference>
<dbReference type="SMART" id="SM00387">
    <property type="entry name" value="HATPase_c"/>
    <property type="match status" value="1"/>
</dbReference>
<comment type="subcellular location">
    <subcellularLocation>
        <location evidence="2">Membrane</location>
        <topology evidence="2">Multi-pass membrane protein</topology>
    </subcellularLocation>
</comment>
<dbReference type="PANTHER" id="PTHR45436">
    <property type="entry name" value="SENSOR HISTIDINE KINASE YKOH"/>
    <property type="match status" value="1"/>
</dbReference>
<dbReference type="Gene3D" id="1.10.287.130">
    <property type="match status" value="1"/>
</dbReference>
<accession>A0A2Z6E6U4</accession>
<keyword evidence="9" id="KW-0902">Two-component regulatory system</keyword>
<dbReference type="InterPro" id="IPR050428">
    <property type="entry name" value="TCS_sensor_his_kinase"/>
</dbReference>
<evidence type="ECO:0000256" key="11">
    <source>
        <dbReference type="SAM" id="Phobius"/>
    </source>
</evidence>
<name>A0A2Z6E6U4_9GAMM</name>
<dbReference type="PROSITE" id="PS50109">
    <property type="entry name" value="HIS_KIN"/>
    <property type="match status" value="1"/>
</dbReference>
<dbReference type="GO" id="GO:0005886">
    <property type="term" value="C:plasma membrane"/>
    <property type="evidence" value="ECO:0007669"/>
    <property type="project" value="TreeGrafter"/>
</dbReference>
<evidence type="ECO:0000256" key="8">
    <source>
        <dbReference type="ARBA" id="ARBA00022989"/>
    </source>
</evidence>
<keyword evidence="14" id="KW-1185">Reference proteome</keyword>
<evidence type="ECO:0000313" key="13">
    <source>
        <dbReference type="EMBL" id="BBD80219.1"/>
    </source>
</evidence>
<dbReference type="KEGG" id="rbd:ALSL_1564"/>
<keyword evidence="6 11" id="KW-0812">Transmembrane</keyword>
<evidence type="ECO:0000256" key="10">
    <source>
        <dbReference type="ARBA" id="ARBA00023136"/>
    </source>
</evidence>
<dbReference type="Pfam" id="PF08521">
    <property type="entry name" value="2CSK_N"/>
    <property type="match status" value="1"/>
</dbReference>
<reference evidence="14" key="2">
    <citation type="submission" date="2018-06" db="EMBL/GenBank/DDBJ databases">
        <title>Genome sequence of Rhodanobacteraceae bacterium strain Dysh456.</title>
        <authorList>
            <person name="Fukui M."/>
        </authorList>
    </citation>
    <scope>NUCLEOTIDE SEQUENCE [LARGE SCALE GENOMIC DNA]</scope>
    <source>
        <strain evidence="14">Dysh456</strain>
    </source>
</reference>
<evidence type="ECO:0000256" key="9">
    <source>
        <dbReference type="ARBA" id="ARBA00023012"/>
    </source>
</evidence>
<evidence type="ECO:0000256" key="2">
    <source>
        <dbReference type="ARBA" id="ARBA00004141"/>
    </source>
</evidence>
<evidence type="ECO:0000256" key="5">
    <source>
        <dbReference type="ARBA" id="ARBA00022679"/>
    </source>
</evidence>
<keyword evidence="8 11" id="KW-1133">Transmembrane helix</keyword>
<dbReference type="InterPro" id="IPR036097">
    <property type="entry name" value="HisK_dim/P_sf"/>
</dbReference>
<evidence type="ECO:0000256" key="4">
    <source>
        <dbReference type="ARBA" id="ARBA00022553"/>
    </source>
</evidence>
<dbReference type="SUPFAM" id="SSF55874">
    <property type="entry name" value="ATPase domain of HSP90 chaperone/DNA topoisomerase II/histidine kinase"/>
    <property type="match status" value="1"/>
</dbReference>
<evidence type="ECO:0000256" key="1">
    <source>
        <dbReference type="ARBA" id="ARBA00000085"/>
    </source>
</evidence>
<evidence type="ECO:0000256" key="6">
    <source>
        <dbReference type="ARBA" id="ARBA00022692"/>
    </source>
</evidence>
<dbReference type="PANTHER" id="PTHR45436:SF15">
    <property type="entry name" value="SENSOR HISTIDINE KINASE CUSS"/>
    <property type="match status" value="1"/>
</dbReference>
<feature type="transmembrane region" description="Helical" evidence="11">
    <location>
        <begin position="163"/>
        <end position="186"/>
    </location>
</feature>
<dbReference type="RefSeq" id="WP_126538012.1">
    <property type="nucleotide sequence ID" value="NZ_AP018560.1"/>
</dbReference>
<feature type="transmembrane region" description="Helical" evidence="11">
    <location>
        <begin position="16"/>
        <end position="42"/>
    </location>
</feature>
<dbReference type="Gene3D" id="3.30.565.10">
    <property type="entry name" value="Histidine kinase-like ATPase, C-terminal domain"/>
    <property type="match status" value="1"/>
</dbReference>
<keyword evidence="4" id="KW-0597">Phosphoprotein</keyword>
<proteinExistence type="predicted"/>
<evidence type="ECO:0000259" key="12">
    <source>
        <dbReference type="PROSITE" id="PS50109"/>
    </source>
</evidence>
<dbReference type="Proteomes" id="UP000270530">
    <property type="component" value="Chromosome"/>
</dbReference>
<reference evidence="14" key="1">
    <citation type="submission" date="2018-04" db="EMBL/GenBank/DDBJ databases">
        <authorList>
            <person name="Watanabe M."/>
            <person name="Kojima H."/>
        </authorList>
    </citation>
    <scope>NUCLEOTIDE SEQUENCE [LARGE SCALE GENOMIC DNA]</scope>
    <source>
        <strain evidence="14">Dysh456</strain>
    </source>
</reference>
<evidence type="ECO:0000256" key="3">
    <source>
        <dbReference type="ARBA" id="ARBA00012438"/>
    </source>
</evidence>
<dbReference type="InterPro" id="IPR003661">
    <property type="entry name" value="HisK_dim/P_dom"/>
</dbReference>
<dbReference type="SUPFAM" id="SSF47384">
    <property type="entry name" value="Homodimeric domain of signal transducing histidine kinase"/>
    <property type="match status" value="1"/>
</dbReference>
<keyword evidence="7 13" id="KW-0418">Kinase</keyword>
<evidence type="ECO:0000256" key="7">
    <source>
        <dbReference type="ARBA" id="ARBA00022777"/>
    </source>
</evidence>
<dbReference type="Pfam" id="PF02518">
    <property type="entry name" value="HATPase_c"/>
    <property type="match status" value="1"/>
</dbReference>
<dbReference type="OrthoDB" id="9804645at2"/>
<dbReference type="AlphaFoldDB" id="A0A2Z6E6U4"/>
<sequence length="464" mass="50873">MSSPAPLQPPSLRRRLLLFLLVPMLVFLLLDAVITYAGALAYSNRVHDKDLADEVLTVAQMIRRYGIQSELSPEVRFLIEYDPDGHNHFSIVSRKRGLLDGHGRFFNIRPSIGQAPSLYDVQTPHHLLRVAAYSMPAPDDPGDVITISIGETLQSRHRNARDILLLSIPMQSLLIVCVLLLVWFGVDHGLKVLNPLVERLRRREHELEPITAEDVPIEILPLTRTIDLLFARLKRAMQAQERFLADAAHQLRTPLAGFRLHAERALANPADTKDALHHILRLTERTTRIANQLLAISRAQSRLANGSELPLLDLAAQVPGMVALRVPEALHAGLDLGYQGPDKPLHIQGHADALQELLDNLIDNAMRYAGPGRSATVRLGPCPDGGAELVVEDDGPGVPEALMPRLGERFFRVPGHEGPGTGLGLAIVQQIAQLHGAQVTFGRSEAGGFKVTVRFPPPAAATSP</sequence>
<dbReference type="SMART" id="SM00388">
    <property type="entry name" value="HisKA"/>
    <property type="match status" value="1"/>
</dbReference>
<feature type="domain" description="Histidine kinase" evidence="12">
    <location>
        <begin position="246"/>
        <end position="459"/>
    </location>
</feature>
<protein>
    <recommendedName>
        <fullName evidence="3">histidine kinase</fullName>
        <ecNumber evidence="3">2.7.13.3</ecNumber>
    </recommendedName>
</protein>
<dbReference type="GO" id="GO:0000155">
    <property type="term" value="F:phosphorelay sensor kinase activity"/>
    <property type="evidence" value="ECO:0007669"/>
    <property type="project" value="InterPro"/>
</dbReference>
<dbReference type="InterPro" id="IPR013727">
    <property type="entry name" value="2CSK_N"/>
</dbReference>
<organism evidence="13 14">
    <name type="scientific">Aerosticca soli</name>
    <dbReference type="NCBI Taxonomy" id="2010829"/>
    <lineage>
        <taxon>Bacteria</taxon>
        <taxon>Pseudomonadati</taxon>
        <taxon>Pseudomonadota</taxon>
        <taxon>Gammaproteobacteria</taxon>
        <taxon>Lysobacterales</taxon>
        <taxon>Rhodanobacteraceae</taxon>
        <taxon>Aerosticca</taxon>
    </lineage>
</organism>
<dbReference type="PRINTS" id="PR00344">
    <property type="entry name" value="BCTRLSENSOR"/>
</dbReference>
<dbReference type="InterPro" id="IPR004358">
    <property type="entry name" value="Sig_transdc_His_kin-like_C"/>
</dbReference>
<dbReference type="EMBL" id="AP018560">
    <property type="protein sequence ID" value="BBD80219.1"/>
    <property type="molecule type" value="Genomic_DNA"/>
</dbReference>
<dbReference type="InterPro" id="IPR036890">
    <property type="entry name" value="HATPase_C_sf"/>
</dbReference>
<dbReference type="InterPro" id="IPR003594">
    <property type="entry name" value="HATPase_dom"/>
</dbReference>
<keyword evidence="5" id="KW-0808">Transferase</keyword>